<evidence type="ECO:0000313" key="8">
    <source>
        <dbReference type="EMBL" id="KAH7304032.1"/>
    </source>
</evidence>
<evidence type="ECO:0000256" key="7">
    <source>
        <dbReference type="PIRSR" id="PIRSR602403-1"/>
    </source>
</evidence>
<comment type="pathway">
    <text evidence="2">Mycotoxin biosynthesis.</text>
</comment>
<evidence type="ECO:0000256" key="1">
    <source>
        <dbReference type="ARBA" id="ARBA00001971"/>
    </source>
</evidence>
<dbReference type="GO" id="GO:0020037">
    <property type="term" value="F:heme binding"/>
    <property type="evidence" value="ECO:0007669"/>
    <property type="project" value="InterPro"/>
</dbReference>
<keyword evidence="5 7" id="KW-0408">Iron</keyword>
<dbReference type="SUPFAM" id="SSF48264">
    <property type="entry name" value="Cytochrome P450"/>
    <property type="match status" value="1"/>
</dbReference>
<dbReference type="CDD" id="cd11040">
    <property type="entry name" value="CYP7_CYP8-like"/>
    <property type="match status" value="1"/>
</dbReference>
<dbReference type="PANTHER" id="PTHR47582">
    <property type="entry name" value="P450, PUTATIVE (EUROFUNG)-RELATED"/>
    <property type="match status" value="1"/>
</dbReference>
<dbReference type="GO" id="GO:0005506">
    <property type="term" value="F:iron ion binding"/>
    <property type="evidence" value="ECO:0007669"/>
    <property type="project" value="InterPro"/>
</dbReference>
<comment type="caution">
    <text evidence="8">The sequence shown here is derived from an EMBL/GenBank/DDBJ whole genome shotgun (WGS) entry which is preliminary data.</text>
</comment>
<evidence type="ECO:0000256" key="3">
    <source>
        <dbReference type="ARBA" id="ARBA00010617"/>
    </source>
</evidence>
<protein>
    <submittedName>
        <fullName evidence="8">Cytochrome P450</fullName>
    </submittedName>
</protein>
<reference evidence="8" key="1">
    <citation type="journal article" date="2021" name="Nat. Commun.">
        <title>Genetic determinants of endophytism in the Arabidopsis root mycobiome.</title>
        <authorList>
            <person name="Mesny F."/>
            <person name="Miyauchi S."/>
            <person name="Thiergart T."/>
            <person name="Pickel B."/>
            <person name="Atanasova L."/>
            <person name="Karlsson M."/>
            <person name="Huettel B."/>
            <person name="Barry K.W."/>
            <person name="Haridas S."/>
            <person name="Chen C."/>
            <person name="Bauer D."/>
            <person name="Andreopoulos W."/>
            <person name="Pangilinan J."/>
            <person name="LaButti K."/>
            <person name="Riley R."/>
            <person name="Lipzen A."/>
            <person name="Clum A."/>
            <person name="Drula E."/>
            <person name="Henrissat B."/>
            <person name="Kohler A."/>
            <person name="Grigoriev I.V."/>
            <person name="Martin F.M."/>
            <person name="Hacquard S."/>
        </authorList>
    </citation>
    <scope>NUCLEOTIDE SEQUENCE</scope>
    <source>
        <strain evidence="8">MPI-CAGE-CH-0235</strain>
    </source>
</reference>
<keyword evidence="6" id="KW-0560">Oxidoreductase</keyword>
<accession>A0A8K0S9H4</accession>
<dbReference type="GO" id="GO:0016705">
    <property type="term" value="F:oxidoreductase activity, acting on paired donors, with incorporation or reduction of molecular oxygen"/>
    <property type="evidence" value="ECO:0007669"/>
    <property type="project" value="InterPro"/>
</dbReference>
<proteinExistence type="inferred from homology"/>
<dbReference type="EMBL" id="JAGPNK010000026">
    <property type="protein sequence ID" value="KAH7304032.1"/>
    <property type="molecule type" value="Genomic_DNA"/>
</dbReference>
<evidence type="ECO:0000256" key="4">
    <source>
        <dbReference type="ARBA" id="ARBA00022723"/>
    </source>
</evidence>
<sequence length="518" mass="57323">MTSAVWIGGIGLALYALSRAILVFTQNGQEPPTLDASIPFISPIVNMARKGINYFILQADLPIYTIRMPWTRIYIVNSTSLIPVVQRQVHSISFAPILVRVAANLMGASKTSIEIISRDTTGPDGFLMGVHRANHVSLTPGSNLDALNIGAMRTIGSMMDKESSSEAPVRTSMNQWVYRVIMMAITDAVYGPGNPFRDPEVVETWHRFKPGLLPLMINVLPGVTAAKYLEARESLVKVFEKYFDDKCHLHPEASAFIRERYELFCQQGIPANDRARIEVVTSLALLINTVPTATWFIYHAFSDPAILSDCRAELAKATKEDNGVSTVDLEIIKHQCPIMLSTFQEVLRFHTSGVATRQVLQDHLLDGRYLLKKGSMLLIPASVQHNLTSTWGDDAGSFNHKRFVALGARRDRKRAMAFRAFGGGLDLCPGRHFATTDVLAFAALAMLRFDIQPTKGEWVLPTTENTSQGFTINQPDTDVEIEIRSRSTKAWKVVLTGSNAAMPLSAEDMGTDEKDAQL</sequence>
<dbReference type="AlphaFoldDB" id="A0A8K0S9H4"/>
<dbReference type="PRINTS" id="PR00465">
    <property type="entry name" value="EP450IV"/>
</dbReference>
<dbReference type="InterPro" id="IPR002403">
    <property type="entry name" value="Cyt_P450_E_grp-IV"/>
</dbReference>
<comment type="cofactor">
    <cofactor evidence="1 7">
        <name>heme</name>
        <dbReference type="ChEBI" id="CHEBI:30413"/>
    </cofactor>
</comment>
<gene>
    <name evidence="8" type="ORF">B0I35DRAFT_445743</name>
</gene>
<dbReference type="GO" id="GO:0004497">
    <property type="term" value="F:monooxygenase activity"/>
    <property type="evidence" value="ECO:0007669"/>
    <property type="project" value="UniProtKB-KW"/>
</dbReference>
<organism evidence="8 9">
    <name type="scientific">Stachybotrys elegans</name>
    <dbReference type="NCBI Taxonomy" id="80388"/>
    <lineage>
        <taxon>Eukaryota</taxon>
        <taxon>Fungi</taxon>
        <taxon>Dikarya</taxon>
        <taxon>Ascomycota</taxon>
        <taxon>Pezizomycotina</taxon>
        <taxon>Sordariomycetes</taxon>
        <taxon>Hypocreomycetidae</taxon>
        <taxon>Hypocreales</taxon>
        <taxon>Stachybotryaceae</taxon>
        <taxon>Stachybotrys</taxon>
    </lineage>
</organism>
<evidence type="ECO:0000256" key="6">
    <source>
        <dbReference type="ARBA" id="ARBA00023033"/>
    </source>
</evidence>
<feature type="binding site" description="axial binding residue" evidence="7">
    <location>
        <position position="428"/>
    </location>
    <ligand>
        <name>heme</name>
        <dbReference type="ChEBI" id="CHEBI:30413"/>
    </ligand>
    <ligandPart>
        <name>Fe</name>
        <dbReference type="ChEBI" id="CHEBI:18248"/>
    </ligandPart>
</feature>
<dbReference type="InterPro" id="IPR053007">
    <property type="entry name" value="CYP450_monoxygenase_sec-met"/>
</dbReference>
<evidence type="ECO:0000256" key="2">
    <source>
        <dbReference type="ARBA" id="ARBA00004685"/>
    </source>
</evidence>
<keyword evidence="7" id="KW-0349">Heme</keyword>
<keyword evidence="6" id="KW-0503">Monooxygenase</keyword>
<name>A0A8K0S9H4_9HYPO</name>
<dbReference type="InterPro" id="IPR036396">
    <property type="entry name" value="Cyt_P450_sf"/>
</dbReference>
<dbReference type="InterPro" id="IPR001128">
    <property type="entry name" value="Cyt_P450"/>
</dbReference>
<keyword evidence="9" id="KW-1185">Reference proteome</keyword>
<dbReference type="Gene3D" id="1.10.630.10">
    <property type="entry name" value="Cytochrome P450"/>
    <property type="match status" value="1"/>
</dbReference>
<evidence type="ECO:0000256" key="5">
    <source>
        <dbReference type="ARBA" id="ARBA00023004"/>
    </source>
</evidence>
<keyword evidence="4 7" id="KW-0479">Metal-binding</keyword>
<dbReference type="OrthoDB" id="1470350at2759"/>
<dbReference type="PANTHER" id="PTHR47582:SF1">
    <property type="entry name" value="P450, PUTATIVE (EUROFUNG)-RELATED"/>
    <property type="match status" value="1"/>
</dbReference>
<evidence type="ECO:0000313" key="9">
    <source>
        <dbReference type="Proteomes" id="UP000813444"/>
    </source>
</evidence>
<dbReference type="Pfam" id="PF00067">
    <property type="entry name" value="p450"/>
    <property type="match status" value="1"/>
</dbReference>
<comment type="similarity">
    <text evidence="3">Belongs to the cytochrome P450 family.</text>
</comment>
<dbReference type="Proteomes" id="UP000813444">
    <property type="component" value="Unassembled WGS sequence"/>
</dbReference>